<dbReference type="GO" id="GO:0005741">
    <property type="term" value="C:mitochondrial outer membrane"/>
    <property type="evidence" value="ECO:0007669"/>
    <property type="project" value="TreeGrafter"/>
</dbReference>
<dbReference type="KEGG" id="pic:PICST_54544"/>
<keyword evidence="1" id="KW-1133">Transmembrane helix</keyword>
<feature type="transmembrane region" description="Helical" evidence="1">
    <location>
        <begin position="237"/>
        <end position="257"/>
    </location>
</feature>
<feature type="domain" description="Mitochondrial adapter protein MCP1 transmembrane" evidence="2">
    <location>
        <begin position="30"/>
        <end position="140"/>
    </location>
</feature>
<feature type="transmembrane region" description="Helical" evidence="1">
    <location>
        <begin position="206"/>
        <end position="225"/>
    </location>
</feature>
<gene>
    <name evidence="3" type="ORF">PICST_54544</name>
</gene>
<feature type="transmembrane region" description="Helical" evidence="1">
    <location>
        <begin position="22"/>
        <end position="44"/>
    </location>
</feature>
<dbReference type="eggNOG" id="ENOG502S974">
    <property type="taxonomic scope" value="Eukaryota"/>
</dbReference>
<dbReference type="PANTHER" id="PTHR38409">
    <property type="entry name" value="MDM10-COMPLEMENTING PROTEIN 1"/>
    <property type="match status" value="1"/>
</dbReference>
<dbReference type="HOGENOM" id="CLU_066681_0_0_1"/>
<feature type="non-terminal residue" evidence="3">
    <location>
        <position position="1"/>
    </location>
</feature>
<feature type="transmembrane region" description="Helical" evidence="1">
    <location>
        <begin position="72"/>
        <end position="91"/>
    </location>
</feature>
<sequence length="281" mass="31477">LPSSPSSSLYSILRVLIKVQKYSAYTFTSFVGIHLTSVVVVPLVPLVSADIKQEVFEMARAVYMSIPQFENIVILGSSIIHVASGVAIRIIRSILRHNREREKVQHRKSHVTTELITDDTRDDIGLGGITNLLGLGYTKSLVSQYLGMSPLSVAGYCLIPLISWHYAKFRYVPLSIDGDSSLVNLNYISYYLNISPQGTLGQFVNFWALASLLWVGTYHMVNGLMKLNHKFSKNWKRAGWTIVNSTAILGYVALVSYKRQSVETSGFIGRTFVKYLQSLYL</sequence>
<organism evidence="3 4">
    <name type="scientific">Scheffersomyces stipitis (strain ATCC 58785 / CBS 6054 / NBRC 10063 / NRRL Y-11545)</name>
    <name type="common">Yeast</name>
    <name type="synonym">Pichia stipitis</name>
    <dbReference type="NCBI Taxonomy" id="322104"/>
    <lineage>
        <taxon>Eukaryota</taxon>
        <taxon>Fungi</taxon>
        <taxon>Dikarya</taxon>
        <taxon>Ascomycota</taxon>
        <taxon>Saccharomycotina</taxon>
        <taxon>Pichiomycetes</taxon>
        <taxon>Debaryomycetaceae</taxon>
        <taxon>Scheffersomyces</taxon>
    </lineage>
</organism>
<evidence type="ECO:0000259" key="2">
    <source>
        <dbReference type="Pfam" id="PF07950"/>
    </source>
</evidence>
<evidence type="ECO:0000256" key="1">
    <source>
        <dbReference type="SAM" id="Phobius"/>
    </source>
</evidence>
<dbReference type="STRING" id="322104.A3LPH9"/>
<dbReference type="AlphaFoldDB" id="A3LPH9"/>
<feature type="transmembrane region" description="Helical" evidence="1">
    <location>
        <begin position="145"/>
        <end position="167"/>
    </location>
</feature>
<accession>A3LPH9</accession>
<keyword evidence="1" id="KW-0812">Transmembrane</keyword>
<dbReference type="RefSeq" id="XP_001382525.2">
    <property type="nucleotide sequence ID" value="XM_001382488.1"/>
</dbReference>
<dbReference type="PANTHER" id="PTHR38409:SF1">
    <property type="entry name" value="MITOCHONDRIAL ADAPTER PROTEIN MCP1"/>
    <property type="match status" value="1"/>
</dbReference>
<evidence type="ECO:0000313" key="4">
    <source>
        <dbReference type="Proteomes" id="UP000002258"/>
    </source>
</evidence>
<dbReference type="InterPro" id="IPR039960">
    <property type="entry name" value="MCP1"/>
</dbReference>
<dbReference type="Proteomes" id="UP000002258">
    <property type="component" value="Chromosome 2"/>
</dbReference>
<reference evidence="3 4" key="1">
    <citation type="journal article" date="2007" name="Nat. Biotechnol.">
        <title>Genome sequence of the lignocellulose-bioconverting and xylose-fermenting yeast Pichia stipitis.</title>
        <authorList>
            <person name="Jeffries T.W."/>
            <person name="Grigoriev I.V."/>
            <person name="Grimwood J."/>
            <person name="Laplaza J.M."/>
            <person name="Aerts A."/>
            <person name="Salamov A."/>
            <person name="Schmutz J."/>
            <person name="Lindquist E."/>
            <person name="Dehal P."/>
            <person name="Shapiro H."/>
            <person name="Jin Y.S."/>
            <person name="Passoth V."/>
            <person name="Richardson P.M."/>
        </authorList>
    </citation>
    <scope>NUCLEOTIDE SEQUENCE [LARGE SCALE GENOMIC DNA]</scope>
    <source>
        <strain evidence="4">ATCC 58785 / CBS 6054 / NBRC 10063 / NRRL Y-11545</strain>
    </source>
</reference>
<feature type="domain" description="Mitochondrial adapter protein MCP1 transmembrane" evidence="2">
    <location>
        <begin position="160"/>
        <end position="250"/>
    </location>
</feature>
<dbReference type="GO" id="GO:0055088">
    <property type="term" value="P:lipid homeostasis"/>
    <property type="evidence" value="ECO:0007669"/>
    <property type="project" value="InterPro"/>
</dbReference>
<dbReference type="InParanoid" id="A3LPH9"/>
<proteinExistence type="predicted"/>
<keyword evidence="4" id="KW-1185">Reference proteome</keyword>
<keyword evidence="1" id="KW-0472">Membrane</keyword>
<name>A3LPH9_PICST</name>
<dbReference type="Pfam" id="PF07950">
    <property type="entry name" value="MCP1_TM"/>
    <property type="match status" value="2"/>
</dbReference>
<dbReference type="EMBL" id="CP000496">
    <property type="protein sequence ID" value="ABN64496.2"/>
    <property type="molecule type" value="Genomic_DNA"/>
</dbReference>
<dbReference type="GeneID" id="4836939"/>
<dbReference type="OrthoDB" id="10259513at2759"/>
<dbReference type="GO" id="GO:0007005">
    <property type="term" value="P:mitochondrion organization"/>
    <property type="evidence" value="ECO:0007669"/>
    <property type="project" value="TreeGrafter"/>
</dbReference>
<evidence type="ECO:0000313" key="3">
    <source>
        <dbReference type="EMBL" id="ABN64496.2"/>
    </source>
</evidence>
<dbReference type="FunCoup" id="A3LPH9">
    <property type="interactions" value="20"/>
</dbReference>
<dbReference type="InterPro" id="IPR012472">
    <property type="entry name" value="MCP1_TM"/>
</dbReference>
<dbReference type="OMA" id="HLLIMKW"/>
<protein>
    <recommendedName>
        <fullName evidence="2">Mitochondrial adapter protein MCP1 transmembrane domain-containing protein</fullName>
    </recommendedName>
</protein>